<dbReference type="Pfam" id="PF16455">
    <property type="entry name" value="UBD"/>
    <property type="match status" value="1"/>
</dbReference>
<protein>
    <recommendedName>
        <fullName evidence="2">Ubiquitin-like domain-containing protein</fullName>
    </recommendedName>
</protein>
<feature type="region of interest" description="Disordered" evidence="1">
    <location>
        <begin position="1"/>
        <end position="41"/>
    </location>
</feature>
<dbReference type="Proteomes" id="UP001642483">
    <property type="component" value="Unassembled WGS sequence"/>
</dbReference>
<reference evidence="3 4" key="1">
    <citation type="submission" date="2024-02" db="EMBL/GenBank/DDBJ databases">
        <authorList>
            <person name="Daric V."/>
            <person name="Darras S."/>
        </authorList>
    </citation>
    <scope>NUCLEOTIDE SEQUENCE [LARGE SCALE GENOMIC DNA]</scope>
</reference>
<dbReference type="PANTHER" id="PTHR13609">
    <property type="entry name" value="UBIQUITIN DOMAIN CONTAINING 1 PROTEIN-RELATED"/>
    <property type="match status" value="1"/>
</dbReference>
<dbReference type="Gene3D" id="3.10.20.90">
    <property type="entry name" value="Phosphatidylinositol 3-kinase Catalytic Subunit, Chain A, domain 1"/>
    <property type="match status" value="1"/>
</dbReference>
<dbReference type="EMBL" id="CAWYQH010000024">
    <property type="protein sequence ID" value="CAK8676070.1"/>
    <property type="molecule type" value="Genomic_DNA"/>
</dbReference>
<evidence type="ECO:0000259" key="2">
    <source>
        <dbReference type="PROSITE" id="PS50053"/>
    </source>
</evidence>
<gene>
    <name evidence="3" type="ORF">CVLEPA_LOCUS5570</name>
</gene>
<comment type="caution">
    <text evidence="3">The sequence shown here is derived from an EMBL/GenBank/DDBJ whole genome shotgun (WGS) entry which is preliminary data.</text>
</comment>
<evidence type="ECO:0000313" key="3">
    <source>
        <dbReference type="EMBL" id="CAK8676070.1"/>
    </source>
</evidence>
<dbReference type="InterPro" id="IPR029071">
    <property type="entry name" value="Ubiquitin-like_domsf"/>
</dbReference>
<feature type="domain" description="Ubiquitin-like" evidence="2">
    <location>
        <begin position="153"/>
        <end position="226"/>
    </location>
</feature>
<evidence type="ECO:0000313" key="4">
    <source>
        <dbReference type="Proteomes" id="UP001642483"/>
    </source>
</evidence>
<accession>A0ABP0F8V1</accession>
<dbReference type="Pfam" id="PF00240">
    <property type="entry name" value="ubiquitin"/>
    <property type="match status" value="1"/>
</dbReference>
<keyword evidence="4" id="KW-1185">Reference proteome</keyword>
<dbReference type="InterPro" id="IPR032752">
    <property type="entry name" value="DC-UbP/UBTD2_N"/>
</dbReference>
<dbReference type="InterPro" id="IPR039869">
    <property type="entry name" value="UBTD1/2"/>
</dbReference>
<dbReference type="SUPFAM" id="SSF54236">
    <property type="entry name" value="Ubiquitin-like"/>
    <property type="match status" value="1"/>
</dbReference>
<sequence length="228" mass="25606">MGSCLGTHRSRNHPRYGSSRYPAIGKNQPLRKEHPKWKSGVPLTEGQLRSKRDEFWDTAPAFDGRKEIWDALKAAATAMESGDNALAQAIIDGANIVLPHGTLLDCYDELGAHYQLPVYCLSSPIDLVKDEISVHSDTVEDLPEIEPDNHSATTLRMRLSSEKEVKLQVLSTDSISVAKRRLEQQENIAVNTQRWFFAGKMLTDHMHIEQCKLEKGFVVQCIITQPIT</sequence>
<proteinExistence type="predicted"/>
<dbReference type="InterPro" id="IPR038169">
    <property type="entry name" value="DC-UbP/UBTD2_N_sf"/>
</dbReference>
<dbReference type="PROSITE" id="PS50053">
    <property type="entry name" value="UBIQUITIN_2"/>
    <property type="match status" value="1"/>
</dbReference>
<organism evidence="3 4">
    <name type="scientific">Clavelina lepadiformis</name>
    <name type="common">Light-bulb sea squirt</name>
    <name type="synonym">Ascidia lepadiformis</name>
    <dbReference type="NCBI Taxonomy" id="159417"/>
    <lineage>
        <taxon>Eukaryota</taxon>
        <taxon>Metazoa</taxon>
        <taxon>Chordata</taxon>
        <taxon>Tunicata</taxon>
        <taxon>Ascidiacea</taxon>
        <taxon>Aplousobranchia</taxon>
        <taxon>Clavelinidae</taxon>
        <taxon>Clavelina</taxon>
    </lineage>
</organism>
<dbReference type="Gene3D" id="1.20.225.20">
    <property type="entry name" value="Ub domain-containing protein, DC-UbP/UBTD2, N-terminal domain"/>
    <property type="match status" value="1"/>
</dbReference>
<dbReference type="SMART" id="SM00213">
    <property type="entry name" value="UBQ"/>
    <property type="match status" value="1"/>
</dbReference>
<dbReference type="InterPro" id="IPR000626">
    <property type="entry name" value="Ubiquitin-like_dom"/>
</dbReference>
<dbReference type="CDD" id="cd01794">
    <property type="entry name" value="Ubl_UBTD"/>
    <property type="match status" value="1"/>
</dbReference>
<name>A0ABP0F8V1_CLALP</name>
<evidence type="ECO:0000256" key="1">
    <source>
        <dbReference type="SAM" id="MobiDB-lite"/>
    </source>
</evidence>